<evidence type="ECO:0000256" key="8">
    <source>
        <dbReference type="RuleBase" id="RU363009"/>
    </source>
</evidence>
<comment type="similarity">
    <text evidence="2 8">Belongs to the MICOS complex subunit Mic13 family.</text>
</comment>
<evidence type="ECO:0000256" key="7">
    <source>
        <dbReference type="ARBA" id="ARBA00023136"/>
    </source>
</evidence>
<dbReference type="OrthoDB" id="5948578at2759"/>
<keyword evidence="4 8" id="KW-0999">Mitochondrion inner membrane</keyword>
<evidence type="ECO:0000256" key="2">
    <source>
        <dbReference type="ARBA" id="ARBA00006771"/>
    </source>
</evidence>
<comment type="subunit">
    <text evidence="8">Component of the mitochondrial contact site and cristae organizing system (MICOS) complex.</text>
</comment>
<evidence type="ECO:0000313" key="9">
    <source>
        <dbReference type="EnsemblMetazoa" id="PPA46932.1"/>
    </source>
</evidence>
<protein>
    <recommendedName>
        <fullName evidence="8">MICOS complex subunit MIC13</fullName>
    </recommendedName>
</protein>
<accession>A0A8R1V3C6</accession>
<gene>
    <name evidence="9" type="primary">WBGene00304711</name>
</gene>
<evidence type="ECO:0000256" key="1">
    <source>
        <dbReference type="ARBA" id="ARBA00004434"/>
    </source>
</evidence>
<keyword evidence="3" id="KW-0812">Transmembrane</keyword>
<reference evidence="9" key="2">
    <citation type="submission" date="2022-06" db="UniProtKB">
        <authorList>
            <consortium name="EnsemblMetazoa"/>
        </authorList>
    </citation>
    <scope>IDENTIFICATION</scope>
    <source>
        <strain evidence="9">PS312</strain>
    </source>
</reference>
<dbReference type="GO" id="GO:0061617">
    <property type="term" value="C:MICOS complex"/>
    <property type="evidence" value="ECO:0007669"/>
    <property type="project" value="UniProtKB-UniRule"/>
</dbReference>
<dbReference type="Proteomes" id="UP000005239">
    <property type="component" value="Unassembled WGS sequence"/>
</dbReference>
<sequence length="111" mass="12003">QVVQPLSDMGFMWKTGKILLRVGVVAGAIKISLDNDIWSLRTEKGSDLYEKLKKYIVPGTIVYREKLPSVGDVGAEVGGRWNNGVNAVFSAVENAPSSLNTVANGLINNKN</sequence>
<evidence type="ECO:0000313" key="10">
    <source>
        <dbReference type="Proteomes" id="UP000005239"/>
    </source>
</evidence>
<evidence type="ECO:0000256" key="5">
    <source>
        <dbReference type="ARBA" id="ARBA00022989"/>
    </source>
</evidence>
<comment type="subcellular location">
    <subcellularLocation>
        <location evidence="1 8">Mitochondrion inner membrane</location>
        <topology evidence="1 8">Single-pass membrane protein</topology>
    </subcellularLocation>
</comment>
<dbReference type="AlphaFoldDB" id="A0A8R1V3C6"/>
<proteinExistence type="inferred from homology"/>
<organism evidence="9 10">
    <name type="scientific">Pristionchus pacificus</name>
    <name type="common">Parasitic nematode worm</name>
    <dbReference type="NCBI Taxonomy" id="54126"/>
    <lineage>
        <taxon>Eukaryota</taxon>
        <taxon>Metazoa</taxon>
        <taxon>Ecdysozoa</taxon>
        <taxon>Nematoda</taxon>
        <taxon>Chromadorea</taxon>
        <taxon>Rhabditida</taxon>
        <taxon>Rhabditina</taxon>
        <taxon>Diplogasteromorpha</taxon>
        <taxon>Diplogasteroidea</taxon>
        <taxon>Neodiplogasteridae</taxon>
        <taxon>Pristionchus</taxon>
    </lineage>
</organism>
<keyword evidence="7" id="KW-0472">Membrane</keyword>
<name>A0A8R1V3C6_PRIPA</name>
<keyword evidence="6 8" id="KW-0496">Mitochondrion</keyword>
<comment type="function">
    <text evidence="8">Component of the MICOS complex, a large protein complex of the mitochondrial inner membrane that plays crucial roles in the maintenance of crista junctions, inner membrane architecture, and formation of contact sites to the outer membrane.</text>
</comment>
<dbReference type="EnsemblMetazoa" id="PPA46932.1">
    <property type="protein sequence ID" value="PPA46932.1"/>
    <property type="gene ID" value="WBGene00304711"/>
</dbReference>
<evidence type="ECO:0000256" key="6">
    <source>
        <dbReference type="ARBA" id="ARBA00023128"/>
    </source>
</evidence>
<evidence type="ECO:0000256" key="3">
    <source>
        <dbReference type="ARBA" id="ARBA00022692"/>
    </source>
</evidence>
<keyword evidence="5" id="KW-1133">Transmembrane helix</keyword>
<dbReference type="Pfam" id="PF15884">
    <property type="entry name" value="QIL1"/>
    <property type="match status" value="1"/>
</dbReference>
<dbReference type="InterPro" id="IPR026769">
    <property type="entry name" value="Mic13"/>
</dbReference>
<reference evidence="10" key="1">
    <citation type="journal article" date="2008" name="Nat. Genet.">
        <title>The Pristionchus pacificus genome provides a unique perspective on nematode lifestyle and parasitism.</title>
        <authorList>
            <person name="Dieterich C."/>
            <person name="Clifton S.W."/>
            <person name="Schuster L.N."/>
            <person name="Chinwalla A."/>
            <person name="Delehaunty K."/>
            <person name="Dinkelacker I."/>
            <person name="Fulton L."/>
            <person name="Fulton R."/>
            <person name="Godfrey J."/>
            <person name="Minx P."/>
            <person name="Mitreva M."/>
            <person name="Roeseler W."/>
            <person name="Tian H."/>
            <person name="Witte H."/>
            <person name="Yang S.P."/>
            <person name="Wilson R.K."/>
            <person name="Sommer R.J."/>
        </authorList>
    </citation>
    <scope>NUCLEOTIDE SEQUENCE [LARGE SCALE GENOMIC DNA]</scope>
    <source>
        <strain evidence="10">PS312</strain>
    </source>
</reference>
<dbReference type="PANTHER" id="PTHR31816:SF3">
    <property type="entry name" value="MICOS COMPLEX SUBUNIT MIC13"/>
    <property type="match status" value="1"/>
</dbReference>
<dbReference type="PANTHER" id="PTHR31816">
    <property type="entry name" value="MICOS COMPLEX SUBUNIT MIC13"/>
    <property type="match status" value="1"/>
</dbReference>
<evidence type="ECO:0000256" key="4">
    <source>
        <dbReference type="ARBA" id="ARBA00022792"/>
    </source>
</evidence>
<keyword evidence="10" id="KW-1185">Reference proteome</keyword>